<feature type="compositionally biased region" description="Pro residues" evidence="7">
    <location>
        <begin position="269"/>
        <end position="278"/>
    </location>
</feature>
<dbReference type="GO" id="GO:0006865">
    <property type="term" value="P:amino acid transport"/>
    <property type="evidence" value="ECO:0007669"/>
    <property type="project" value="TreeGrafter"/>
</dbReference>
<keyword evidence="6" id="KW-0479">Metal-binding</keyword>
<evidence type="ECO:0000256" key="7">
    <source>
        <dbReference type="SAM" id="MobiDB-lite"/>
    </source>
</evidence>
<keyword evidence="4 8" id="KW-1133">Transmembrane helix</keyword>
<feature type="binding site" evidence="6">
    <location>
        <position position="28"/>
    </location>
    <ligand>
        <name>Na(+)</name>
        <dbReference type="ChEBI" id="CHEBI:29101"/>
        <label>1</label>
    </ligand>
</feature>
<organism evidence="9 10">
    <name type="scientific">Accipiter nisus</name>
    <name type="common">Eurasian sparrowhawk</name>
    <dbReference type="NCBI Taxonomy" id="211598"/>
    <lineage>
        <taxon>Eukaryota</taxon>
        <taxon>Metazoa</taxon>
        <taxon>Chordata</taxon>
        <taxon>Craniata</taxon>
        <taxon>Vertebrata</taxon>
        <taxon>Euteleostomi</taxon>
        <taxon>Archelosauria</taxon>
        <taxon>Archosauria</taxon>
        <taxon>Dinosauria</taxon>
        <taxon>Saurischia</taxon>
        <taxon>Theropoda</taxon>
        <taxon>Coelurosauria</taxon>
        <taxon>Aves</taxon>
        <taxon>Neognathae</taxon>
        <taxon>Neoaves</taxon>
        <taxon>Telluraves</taxon>
        <taxon>Accipitrimorphae</taxon>
        <taxon>Accipitriformes</taxon>
        <taxon>Accipitridae</taxon>
        <taxon>Accipitrinae</taxon>
        <taxon>Accipiter</taxon>
    </lineage>
</organism>
<dbReference type="PRINTS" id="PR00176">
    <property type="entry name" value="NANEUSMPORT"/>
</dbReference>
<feature type="region of interest" description="Disordered" evidence="7">
    <location>
        <begin position="245"/>
        <end position="278"/>
    </location>
</feature>
<dbReference type="PANTHER" id="PTHR11616:SF233">
    <property type="entry name" value="TRANSPORTER"/>
    <property type="match status" value="1"/>
</dbReference>
<dbReference type="Proteomes" id="UP000694541">
    <property type="component" value="Unplaced"/>
</dbReference>
<comment type="subcellular location">
    <subcellularLocation>
        <location evidence="1">Membrane</location>
        <topology evidence="1">Multi-pass membrane protein</topology>
    </subcellularLocation>
</comment>
<evidence type="ECO:0000256" key="2">
    <source>
        <dbReference type="ARBA" id="ARBA00022448"/>
    </source>
</evidence>
<dbReference type="PROSITE" id="PS50267">
    <property type="entry name" value="NA_NEUROTRAN_SYMP_3"/>
    <property type="match status" value="1"/>
</dbReference>
<feature type="binding site" evidence="6">
    <location>
        <position position="103"/>
    </location>
    <ligand>
        <name>Na(+)</name>
        <dbReference type="ChEBI" id="CHEBI:29101"/>
        <label>1</label>
    </ligand>
</feature>
<evidence type="ECO:0000313" key="10">
    <source>
        <dbReference type="Proteomes" id="UP000694541"/>
    </source>
</evidence>
<dbReference type="SUPFAM" id="SSF161070">
    <property type="entry name" value="SNF-like"/>
    <property type="match status" value="1"/>
</dbReference>
<keyword evidence="6" id="KW-0915">Sodium</keyword>
<dbReference type="InterPro" id="IPR037272">
    <property type="entry name" value="SNS_sf"/>
</dbReference>
<dbReference type="Pfam" id="PF00209">
    <property type="entry name" value="SNF"/>
    <property type="match status" value="2"/>
</dbReference>
<dbReference type="GO" id="GO:0046872">
    <property type="term" value="F:metal ion binding"/>
    <property type="evidence" value="ECO:0007669"/>
    <property type="project" value="UniProtKB-KW"/>
</dbReference>
<evidence type="ECO:0000256" key="3">
    <source>
        <dbReference type="ARBA" id="ARBA00022692"/>
    </source>
</evidence>
<dbReference type="Ensembl" id="ENSANIT00000024634.1">
    <property type="protein sequence ID" value="ENSANIP00000023843.1"/>
    <property type="gene ID" value="ENSANIG00000016183.1"/>
</dbReference>
<evidence type="ECO:0000256" key="6">
    <source>
        <dbReference type="PIRSR" id="PIRSR600175-1"/>
    </source>
</evidence>
<protein>
    <submittedName>
        <fullName evidence="9">Uncharacterized protein</fullName>
    </submittedName>
</protein>
<feature type="binding site" evidence="6">
    <location>
        <position position="99"/>
    </location>
    <ligand>
        <name>Na(+)</name>
        <dbReference type="ChEBI" id="CHEBI:29101"/>
        <label>1</label>
    </ligand>
</feature>
<evidence type="ECO:0000256" key="4">
    <source>
        <dbReference type="ARBA" id="ARBA00022989"/>
    </source>
</evidence>
<keyword evidence="5 8" id="KW-0472">Membrane</keyword>
<dbReference type="PANTHER" id="PTHR11616">
    <property type="entry name" value="SODIUM/CHLORIDE DEPENDENT TRANSPORTER"/>
    <property type="match status" value="1"/>
</dbReference>
<keyword evidence="10" id="KW-1185">Reference proteome</keyword>
<dbReference type="GO" id="GO:0035725">
    <property type="term" value="P:sodium ion transmembrane transport"/>
    <property type="evidence" value="ECO:0007669"/>
    <property type="project" value="TreeGrafter"/>
</dbReference>
<sequence length="278" mass="29947">FGSVIAYASYGARRSDCHRDAVLVAGLNALTSLLATLVVFAVLGARATRRTQNAELVSRALAVGELPETAHPPGNLTALPAPQYSAWLWGLPPALRDALGVTDCRLEEEMNKVMLVTSWTPPGVGIPQTVPPPQTCPTSHPSWWHSWDQGRSGSYLVAAFDDYVATLPLLAVAACEAVAVAWVYGAERFLAAVWEVTGHRPWQIYGPLWRFGSPGAMVALLGASLSQLALHPPTYQAWDRATVRPQAATPHHPPDRPPRRQLRGGGLTPPGPWPSPWG</sequence>
<name>A0A8B9NKM5_9AVES</name>
<dbReference type="AlphaFoldDB" id="A0A8B9NKM5"/>
<evidence type="ECO:0000256" key="5">
    <source>
        <dbReference type="ARBA" id="ARBA00023136"/>
    </source>
</evidence>
<keyword evidence="3 8" id="KW-0812">Transmembrane</keyword>
<reference evidence="9" key="2">
    <citation type="submission" date="2025-09" db="UniProtKB">
        <authorList>
            <consortium name="Ensembl"/>
        </authorList>
    </citation>
    <scope>IDENTIFICATION</scope>
</reference>
<evidence type="ECO:0000313" key="9">
    <source>
        <dbReference type="Ensembl" id="ENSANIP00000023843.1"/>
    </source>
</evidence>
<proteinExistence type="predicted"/>
<dbReference type="GO" id="GO:0005886">
    <property type="term" value="C:plasma membrane"/>
    <property type="evidence" value="ECO:0007669"/>
    <property type="project" value="TreeGrafter"/>
</dbReference>
<dbReference type="InterPro" id="IPR000175">
    <property type="entry name" value="Na/ntran_symport"/>
</dbReference>
<feature type="transmembrane region" description="Helical" evidence="8">
    <location>
        <begin position="21"/>
        <end position="43"/>
    </location>
</feature>
<keyword evidence="2" id="KW-0813">Transport</keyword>
<reference evidence="9" key="1">
    <citation type="submission" date="2025-08" db="UniProtKB">
        <authorList>
            <consortium name="Ensembl"/>
        </authorList>
    </citation>
    <scope>IDENTIFICATION</scope>
</reference>
<accession>A0A8B9NKM5</accession>
<evidence type="ECO:0000256" key="1">
    <source>
        <dbReference type="ARBA" id="ARBA00004141"/>
    </source>
</evidence>
<evidence type="ECO:0000256" key="8">
    <source>
        <dbReference type="SAM" id="Phobius"/>
    </source>
</evidence>